<organism evidence="7 8">
    <name type="scientific">Deefgea tanakiae</name>
    <dbReference type="NCBI Taxonomy" id="2865840"/>
    <lineage>
        <taxon>Bacteria</taxon>
        <taxon>Pseudomonadati</taxon>
        <taxon>Pseudomonadota</taxon>
        <taxon>Betaproteobacteria</taxon>
        <taxon>Neisseriales</taxon>
        <taxon>Chitinibacteraceae</taxon>
        <taxon>Deefgea</taxon>
    </lineage>
</organism>
<dbReference type="SUPFAM" id="SSF53822">
    <property type="entry name" value="Periplasmic binding protein-like I"/>
    <property type="match status" value="1"/>
</dbReference>
<dbReference type="Proteomes" id="UP000825679">
    <property type="component" value="Chromosome"/>
</dbReference>
<dbReference type="PROSITE" id="PS51257">
    <property type="entry name" value="PROKAR_LIPOPROTEIN"/>
    <property type="match status" value="1"/>
</dbReference>
<evidence type="ECO:0000256" key="1">
    <source>
        <dbReference type="ARBA" id="ARBA00010062"/>
    </source>
</evidence>
<reference evidence="7 8" key="1">
    <citation type="submission" date="2021-08" db="EMBL/GenBank/DDBJ databases">
        <title>complete genome sequencing of Deefgea sp. D25.</title>
        <authorList>
            <person name="Bae J.-W."/>
            <person name="Gim D.-H."/>
        </authorList>
    </citation>
    <scope>NUCLEOTIDE SEQUENCE [LARGE SCALE GENOMIC DNA]</scope>
    <source>
        <strain evidence="7 8">D25</strain>
    </source>
</reference>
<feature type="signal peptide" evidence="5">
    <location>
        <begin position="1"/>
        <end position="23"/>
    </location>
</feature>
<evidence type="ECO:0000313" key="8">
    <source>
        <dbReference type="Proteomes" id="UP000825679"/>
    </source>
</evidence>
<evidence type="ECO:0000256" key="3">
    <source>
        <dbReference type="ARBA" id="ARBA00022729"/>
    </source>
</evidence>
<dbReference type="RefSeq" id="WP_221005839.1">
    <property type="nucleotide sequence ID" value="NZ_CP081150.1"/>
</dbReference>
<gene>
    <name evidence="7" type="ORF">K4H28_14410</name>
</gene>
<evidence type="ECO:0000313" key="7">
    <source>
        <dbReference type="EMBL" id="QZA77458.1"/>
    </source>
</evidence>
<dbReference type="Pfam" id="PF13458">
    <property type="entry name" value="Peripla_BP_6"/>
    <property type="match status" value="1"/>
</dbReference>
<evidence type="ECO:0000256" key="4">
    <source>
        <dbReference type="ARBA" id="ARBA00022970"/>
    </source>
</evidence>
<dbReference type="PANTHER" id="PTHR47151">
    <property type="entry name" value="LEU/ILE/VAL-BINDING ABC TRANSPORTER SUBUNIT"/>
    <property type="match status" value="1"/>
</dbReference>
<evidence type="ECO:0000256" key="5">
    <source>
        <dbReference type="SAM" id="SignalP"/>
    </source>
</evidence>
<name>A0ABX8Z4E4_9NEIS</name>
<evidence type="ECO:0000259" key="6">
    <source>
        <dbReference type="Pfam" id="PF13458"/>
    </source>
</evidence>
<dbReference type="InterPro" id="IPR028081">
    <property type="entry name" value="Leu-bd"/>
</dbReference>
<keyword evidence="8" id="KW-1185">Reference proteome</keyword>
<dbReference type="PANTHER" id="PTHR47151:SF2">
    <property type="entry name" value="AMINO ACID BINDING PROTEIN"/>
    <property type="match status" value="1"/>
</dbReference>
<dbReference type="EMBL" id="CP081150">
    <property type="protein sequence ID" value="QZA77458.1"/>
    <property type="molecule type" value="Genomic_DNA"/>
</dbReference>
<keyword evidence="4" id="KW-0029">Amino-acid transport</keyword>
<dbReference type="CDD" id="cd06342">
    <property type="entry name" value="PBP1_ABC_LIVBP-like"/>
    <property type="match status" value="1"/>
</dbReference>
<keyword evidence="2" id="KW-0813">Transport</keyword>
<feature type="chain" id="PRO_5045777377" evidence="5">
    <location>
        <begin position="24"/>
        <end position="402"/>
    </location>
</feature>
<protein>
    <submittedName>
        <fullName evidence="7">Branched-chain amino acid ABC transporter substrate-binding protein</fullName>
    </submittedName>
</protein>
<dbReference type="InterPro" id="IPR000709">
    <property type="entry name" value="Leu_Ile_Val-bd"/>
</dbReference>
<evidence type="ECO:0000256" key="2">
    <source>
        <dbReference type="ARBA" id="ARBA00022448"/>
    </source>
</evidence>
<proteinExistence type="inferred from homology"/>
<sequence>MKIASYTLIAAAIVGLSACGKQAPVATETAASAPVVDSAANNADVIKIGNAAALTGPAAHFGKDIENGVQLAMDEINAAGGVDIAGKKMKLVMISEDDQGDPKTATNVAQRFVDAKVAGVIGHMNSGTTIPASKIYSDAGIVQISPSATAVAYTNQGFKTAFRVMANDAQQGKVLGQYAVNKLGAKKIAIVDDRTAYGQGLADEFEIAAKAAGAEIVKREFTNNQETDFNAVLTSIKSAKPDLIFYGGMDAQAAPLKKQAKKLGVTAKVMGGDGAQTPEFIKLAGGDADGMFATSPGTPKDQLAGGKAFLETYKTKFGTDVQLYSPYSYDSVHVMVKAMQEAGSTEPAKYLPKLAAVKHNGVTGPISFDAKGDINDGAITVYTVKDGKWEILEVVGGAAAAK</sequence>
<dbReference type="InterPro" id="IPR028082">
    <property type="entry name" value="Peripla_BP_I"/>
</dbReference>
<accession>A0ABX8Z4E4</accession>
<dbReference type="Gene3D" id="3.40.50.2300">
    <property type="match status" value="2"/>
</dbReference>
<keyword evidence="3 5" id="KW-0732">Signal</keyword>
<dbReference type="PRINTS" id="PR00337">
    <property type="entry name" value="LEUILEVALBP"/>
</dbReference>
<feature type="domain" description="Leucine-binding protein" evidence="6">
    <location>
        <begin position="46"/>
        <end position="387"/>
    </location>
</feature>
<comment type="similarity">
    <text evidence="1">Belongs to the leucine-binding protein family.</text>
</comment>